<dbReference type="Proteomes" id="UP000005239">
    <property type="component" value="Unassembled WGS sequence"/>
</dbReference>
<name>A0A2A6BPI8_PRIPA</name>
<organism evidence="2 3">
    <name type="scientific">Pristionchus pacificus</name>
    <name type="common">Parasitic nematode worm</name>
    <dbReference type="NCBI Taxonomy" id="54126"/>
    <lineage>
        <taxon>Eukaryota</taxon>
        <taxon>Metazoa</taxon>
        <taxon>Ecdysozoa</taxon>
        <taxon>Nematoda</taxon>
        <taxon>Chromadorea</taxon>
        <taxon>Rhabditida</taxon>
        <taxon>Rhabditina</taxon>
        <taxon>Diplogasteromorpha</taxon>
        <taxon>Diplogasteroidea</taxon>
        <taxon>Neodiplogasteridae</taxon>
        <taxon>Pristionchus</taxon>
    </lineage>
</organism>
<dbReference type="AlphaFoldDB" id="A0A2A6BPI8"/>
<gene>
    <name evidence="2" type="primary">WBGene00090241</name>
</gene>
<accession>A0A2A6BPI8</accession>
<sequence>MNDNEVGEITPALEGVNMQEDQMMVQIDDITTTMEDCSLQNPSDFMKWPMELKFIQYSYFDHETRRALSGIKLMEEIRENVEWKVDKLDIEVKHDGLLLSYDGVRRIIPHSEAAKEIEAIALNKIFNIVCYDEEAGIQNNRFVLNAIQFIRAKDCQMQGLNSIDQDALLAAAKNKEVFTVKNCEIPSSFYMGMYRFIKEALTQKCDFKLARIECYDDTALEDFKIDLGVCPDPEEDGFCNFADKALHLKAKMNAFGAMLIQDGRMRVEIMHNTSYDPGYVQFEKKTLEEIEMEWAPFKNSDEEEEDEEEVVESDEDYDFEGDSDWD</sequence>
<keyword evidence="3" id="KW-1185">Reference proteome</keyword>
<feature type="compositionally biased region" description="Acidic residues" evidence="1">
    <location>
        <begin position="301"/>
        <end position="326"/>
    </location>
</feature>
<dbReference type="EnsemblMetazoa" id="PPA00687.1">
    <property type="protein sequence ID" value="PPA00687.1"/>
    <property type="gene ID" value="WBGene00090241"/>
</dbReference>
<feature type="region of interest" description="Disordered" evidence="1">
    <location>
        <begin position="294"/>
        <end position="326"/>
    </location>
</feature>
<protein>
    <submittedName>
        <fullName evidence="2">Uncharacterized protein</fullName>
    </submittedName>
</protein>
<reference evidence="3" key="1">
    <citation type="journal article" date="2008" name="Nat. Genet.">
        <title>The Pristionchus pacificus genome provides a unique perspective on nematode lifestyle and parasitism.</title>
        <authorList>
            <person name="Dieterich C."/>
            <person name="Clifton S.W."/>
            <person name="Schuster L.N."/>
            <person name="Chinwalla A."/>
            <person name="Delehaunty K."/>
            <person name="Dinkelacker I."/>
            <person name="Fulton L."/>
            <person name="Fulton R."/>
            <person name="Godfrey J."/>
            <person name="Minx P."/>
            <person name="Mitreva M."/>
            <person name="Roeseler W."/>
            <person name="Tian H."/>
            <person name="Witte H."/>
            <person name="Yang S.P."/>
            <person name="Wilson R.K."/>
            <person name="Sommer R.J."/>
        </authorList>
    </citation>
    <scope>NUCLEOTIDE SEQUENCE [LARGE SCALE GENOMIC DNA]</scope>
    <source>
        <strain evidence="3">PS312</strain>
    </source>
</reference>
<evidence type="ECO:0000313" key="2">
    <source>
        <dbReference type="EnsemblMetazoa" id="PPA00687.1"/>
    </source>
</evidence>
<accession>A0A8R1Y7E1</accession>
<proteinExistence type="predicted"/>
<evidence type="ECO:0000313" key="3">
    <source>
        <dbReference type="Proteomes" id="UP000005239"/>
    </source>
</evidence>
<evidence type="ECO:0000256" key="1">
    <source>
        <dbReference type="SAM" id="MobiDB-lite"/>
    </source>
</evidence>
<reference evidence="2" key="2">
    <citation type="submission" date="2022-06" db="UniProtKB">
        <authorList>
            <consortium name="EnsemblMetazoa"/>
        </authorList>
    </citation>
    <scope>IDENTIFICATION</scope>
    <source>
        <strain evidence="2">PS312</strain>
    </source>
</reference>